<evidence type="ECO:0000259" key="2">
    <source>
        <dbReference type="Pfam" id="PF03703"/>
    </source>
</evidence>
<feature type="domain" description="YdbS-like PH" evidence="2">
    <location>
        <begin position="267"/>
        <end position="340"/>
    </location>
</feature>
<evidence type="ECO:0000256" key="1">
    <source>
        <dbReference type="SAM" id="Phobius"/>
    </source>
</evidence>
<dbReference type="InterPro" id="IPR005182">
    <property type="entry name" value="YdbS-like_PH"/>
</dbReference>
<dbReference type="PANTHER" id="PTHR34473">
    <property type="entry name" value="UPF0699 TRANSMEMBRANE PROTEIN YDBS"/>
    <property type="match status" value="1"/>
</dbReference>
<feature type="transmembrane region" description="Helical" evidence="1">
    <location>
        <begin position="232"/>
        <end position="253"/>
    </location>
</feature>
<dbReference type="PANTHER" id="PTHR34473:SF2">
    <property type="entry name" value="UPF0699 TRANSMEMBRANE PROTEIN YDBT"/>
    <property type="match status" value="1"/>
</dbReference>
<dbReference type="EMBL" id="CP008877">
    <property type="protein sequence ID" value="AIF68365.1"/>
    <property type="molecule type" value="Genomic_DNA"/>
</dbReference>
<dbReference type="PIRSF" id="PIRSF026631">
    <property type="entry name" value="UCP026631"/>
    <property type="match status" value="1"/>
</dbReference>
<evidence type="ECO:0000313" key="3">
    <source>
        <dbReference type="EMBL" id="AIF68365.1"/>
    </source>
</evidence>
<proteinExistence type="predicted"/>
<keyword evidence="3" id="KW-0614">Plasmid</keyword>
<keyword evidence="1" id="KW-1133">Transmembrane helix</keyword>
<feature type="transmembrane region" description="Helical" evidence="1">
    <location>
        <begin position="370"/>
        <end position="395"/>
    </location>
</feature>
<protein>
    <recommendedName>
        <fullName evidence="2">YdbS-like PH domain-containing protein</fullName>
    </recommendedName>
</protein>
<geneLocation type="plasmid" evidence="3 4">
    <name>pT1</name>
</geneLocation>
<keyword evidence="1" id="KW-0472">Membrane</keyword>
<organism evidence="3 4">
    <name type="scientific">Terribacillus saccharophilus</name>
    <dbReference type="NCBI Taxonomy" id="361277"/>
    <lineage>
        <taxon>Bacteria</taxon>
        <taxon>Bacillati</taxon>
        <taxon>Bacillota</taxon>
        <taxon>Bacilli</taxon>
        <taxon>Bacillales</taxon>
        <taxon>Bacillaceae</taxon>
        <taxon>Terribacillus</taxon>
    </lineage>
</organism>
<feature type="domain" description="YdbS-like PH" evidence="2">
    <location>
        <begin position="69"/>
        <end position="148"/>
    </location>
</feature>
<reference evidence="3 4" key="1">
    <citation type="submission" date="2014-07" db="EMBL/GenBank/DDBJ databases">
        <title>Complete genome sequence of a moderately halophilic bacterium Terribacillus aidingensis MP602, isolated from Cryptomeria fortunei in Tianmu mountain in China.</title>
        <authorList>
            <person name="Wang Y."/>
            <person name="Lu P."/>
            <person name="Zhang L."/>
        </authorList>
    </citation>
    <scope>NUCLEOTIDE SEQUENCE [LARGE SCALE GENOMIC DNA]</scope>
    <source>
        <strain evidence="3 4">MP602</strain>
        <plasmid evidence="3 4">pT1</plasmid>
    </source>
</reference>
<sequence>MNNAETVYKRLPPLWMGLKALRSLKEIIFFSIFLSVVSTTRFSPFPFDYVKWIIAAYGIYKVISIVLEWKHFGYFFDNEGLHIKSGRFIKMNRHIPYQRIQGINQYTPFFHRLLGLTILLLDLGTNDKKSSVKLDMLTKNSSEEIKDSLIKHGSIPKGNVNIEEKEQEVITKENPLRKTIYRISNKEIVIGSVTSLKLILFFTLLYSVYGNVERFFSVELNVERVVSYFTSSWWLISLGVVTLIVLSTAYGVLKTYLRYGGFSVASDQHRIYISKGRVNKTDFSIPKNKIQAVSIKYSLLYKLTGLVKVRIISTNDSDNQEVQTSNVLFPFINEKKARSLIGGMLPEFRVHDSITTVPKKSIIPKLMRTCYLWLAAIAAVYLYLPTFWYIAFVLVSYTLISQIRSGLFSGYSFEGDSIQLKKCRLSSSVIITSRSRLEELRFSQTLMQRMFGLSSFAMVSRSNPAKTTRMWDVPFKVSMELYTMFKEDAVRKGKLSA</sequence>
<dbReference type="InterPro" id="IPR014529">
    <property type="entry name" value="UCP026631"/>
</dbReference>
<dbReference type="Proteomes" id="UP000027980">
    <property type="component" value="Plasmid pT1"/>
</dbReference>
<gene>
    <name evidence="3" type="ORF">GZ22_18150</name>
</gene>
<feature type="transmembrane region" description="Helical" evidence="1">
    <location>
        <begin position="188"/>
        <end position="212"/>
    </location>
</feature>
<dbReference type="AlphaFoldDB" id="A0A075LNS3"/>
<dbReference type="HOGENOM" id="CLU_024617_5_0_9"/>
<accession>A0A075LNS3</accession>
<name>A0A075LNS3_9BACI</name>
<keyword evidence="1" id="KW-0812">Transmembrane</keyword>
<dbReference type="Pfam" id="PF03703">
    <property type="entry name" value="bPH_2"/>
    <property type="match status" value="2"/>
</dbReference>
<dbReference type="KEGG" id="tap:GZ22_18150"/>
<evidence type="ECO:0000313" key="4">
    <source>
        <dbReference type="Proteomes" id="UP000027980"/>
    </source>
</evidence>